<dbReference type="SUPFAM" id="SSF52279">
    <property type="entry name" value="Beta-D-glucan exohydrolase, C-terminal domain"/>
    <property type="match status" value="1"/>
</dbReference>
<dbReference type="InterPro" id="IPR017853">
    <property type="entry name" value="GH"/>
</dbReference>
<dbReference type="RefSeq" id="WP_272181484.1">
    <property type="nucleotide sequence ID" value="NZ_JAQOMS010000002.1"/>
</dbReference>
<evidence type="ECO:0000256" key="3">
    <source>
        <dbReference type="ARBA" id="ARBA00022801"/>
    </source>
</evidence>
<dbReference type="GO" id="GO:0016787">
    <property type="term" value="F:hydrolase activity"/>
    <property type="evidence" value="ECO:0007669"/>
    <property type="project" value="UniProtKB-KW"/>
</dbReference>
<proteinExistence type="inferred from homology"/>
<comment type="caution">
    <text evidence="6">The sequence shown here is derived from an EMBL/GenBank/DDBJ whole genome shotgun (WGS) entry which is preliminary data.</text>
</comment>
<dbReference type="InterPro" id="IPR036962">
    <property type="entry name" value="Glyco_hydro_3_N_sf"/>
</dbReference>
<sequence length="302" mass="32789">MNGLQGDDDKYLKSVATLKHYAVHSGPEVTRHSDDYAATPKDLSETYLSAFRDVISETNVASVMCAYNSVNGTPACGNNELIQNKLRTEFNFTGYIVSDCGAIADFYDRKSHNVVKTEAAAAAMAVKAGTDLNCGDHHGNTFSYLTEAVNSGLIDETEIDVAVKRLFEARFKLGMFDAKNNVPYSTIPLDVVGSQTHLSLSQQAAEKSLVLLKNDNLLPLKGNEKIALIGPNADNFMVLVGNYYGQPVNPITPKQALMKKLGAAQVKYTPGASLTGEVYTHFTPIPAEHFFISIIVAFNNLV</sequence>
<reference evidence="6 7" key="1">
    <citation type="submission" date="2023-01" db="EMBL/GenBank/DDBJ databases">
        <title>Psychrosphaera sp. nov., isolated from marine algae.</title>
        <authorList>
            <person name="Bayburt H."/>
            <person name="Choi B.J."/>
            <person name="Kim J.M."/>
            <person name="Choi D.G."/>
            <person name="Jeon C.O."/>
        </authorList>
    </citation>
    <scope>NUCLEOTIDE SEQUENCE [LARGE SCALE GENOMIC DNA]</scope>
    <source>
        <strain evidence="6 7">G1-22</strain>
    </source>
</reference>
<evidence type="ECO:0000259" key="4">
    <source>
        <dbReference type="Pfam" id="PF00933"/>
    </source>
</evidence>
<dbReference type="Pfam" id="PF00933">
    <property type="entry name" value="Glyco_hydro_3"/>
    <property type="match status" value="1"/>
</dbReference>
<keyword evidence="7" id="KW-1185">Reference proteome</keyword>
<name>A0ABT5FFE8_9GAMM</name>
<evidence type="ECO:0000256" key="2">
    <source>
        <dbReference type="ARBA" id="ARBA00022729"/>
    </source>
</evidence>
<gene>
    <name evidence="6" type="ORF">PN838_17600</name>
</gene>
<evidence type="ECO:0000256" key="1">
    <source>
        <dbReference type="ARBA" id="ARBA00005336"/>
    </source>
</evidence>
<dbReference type="Pfam" id="PF01915">
    <property type="entry name" value="Glyco_hydro_3_C"/>
    <property type="match status" value="1"/>
</dbReference>
<dbReference type="InterPro" id="IPR002772">
    <property type="entry name" value="Glyco_hydro_3_C"/>
</dbReference>
<evidence type="ECO:0000259" key="5">
    <source>
        <dbReference type="Pfam" id="PF01915"/>
    </source>
</evidence>
<keyword evidence="2" id="KW-0732">Signal</keyword>
<dbReference type="InterPro" id="IPR036881">
    <property type="entry name" value="Glyco_hydro_3_C_sf"/>
</dbReference>
<dbReference type="InterPro" id="IPR044993">
    <property type="entry name" value="BXL"/>
</dbReference>
<keyword evidence="3 6" id="KW-0378">Hydrolase</keyword>
<evidence type="ECO:0000313" key="6">
    <source>
        <dbReference type="EMBL" id="MDC2890243.1"/>
    </source>
</evidence>
<dbReference type="EMBL" id="JAQOMS010000002">
    <property type="protein sequence ID" value="MDC2890243.1"/>
    <property type="molecule type" value="Genomic_DNA"/>
</dbReference>
<organism evidence="6 7">
    <name type="scientific">Psychrosphaera algicola</name>
    <dbReference type="NCBI Taxonomy" id="3023714"/>
    <lineage>
        <taxon>Bacteria</taxon>
        <taxon>Pseudomonadati</taxon>
        <taxon>Pseudomonadota</taxon>
        <taxon>Gammaproteobacteria</taxon>
        <taxon>Alteromonadales</taxon>
        <taxon>Pseudoalteromonadaceae</taxon>
        <taxon>Psychrosphaera</taxon>
    </lineage>
</organism>
<dbReference type="Proteomes" id="UP001528411">
    <property type="component" value="Unassembled WGS sequence"/>
</dbReference>
<evidence type="ECO:0000313" key="7">
    <source>
        <dbReference type="Proteomes" id="UP001528411"/>
    </source>
</evidence>
<dbReference type="PANTHER" id="PTHR42721">
    <property type="entry name" value="SUGAR HYDROLASE-RELATED"/>
    <property type="match status" value="1"/>
</dbReference>
<dbReference type="InterPro" id="IPR001764">
    <property type="entry name" value="Glyco_hydro_3_N"/>
</dbReference>
<feature type="domain" description="Glycoside hydrolase family 3 C-terminal" evidence="5">
    <location>
        <begin position="209"/>
        <end position="262"/>
    </location>
</feature>
<comment type="similarity">
    <text evidence="1">Belongs to the glycosyl hydrolase 3 family.</text>
</comment>
<dbReference type="Gene3D" id="3.20.20.300">
    <property type="entry name" value="Glycoside hydrolase, family 3, N-terminal domain"/>
    <property type="match status" value="1"/>
</dbReference>
<protein>
    <submittedName>
        <fullName evidence="6">Glycoside hydrolase family 3 N-terminal domain-containing protein</fullName>
    </submittedName>
</protein>
<dbReference type="Gene3D" id="3.40.50.1700">
    <property type="entry name" value="Glycoside hydrolase family 3 C-terminal domain"/>
    <property type="match status" value="1"/>
</dbReference>
<accession>A0ABT5FFE8</accession>
<dbReference type="PANTHER" id="PTHR42721:SF3">
    <property type="entry name" value="BETA-D-XYLOSIDASE 5-RELATED"/>
    <property type="match status" value="1"/>
</dbReference>
<feature type="domain" description="Glycoside hydrolase family 3 N-terminal" evidence="4">
    <location>
        <begin position="2"/>
        <end position="167"/>
    </location>
</feature>
<dbReference type="SUPFAM" id="SSF51445">
    <property type="entry name" value="(Trans)glycosidases"/>
    <property type="match status" value="1"/>
</dbReference>